<dbReference type="EMBL" id="CP106679">
    <property type="protein sequence ID" value="UXP32770.1"/>
    <property type="molecule type" value="Genomic_DNA"/>
</dbReference>
<dbReference type="CDD" id="cd00102">
    <property type="entry name" value="IPT"/>
    <property type="match status" value="1"/>
</dbReference>
<keyword evidence="4" id="KW-1185">Reference proteome</keyword>
<dbReference type="SUPFAM" id="SSF81296">
    <property type="entry name" value="E set domains"/>
    <property type="match status" value="1"/>
</dbReference>
<dbReference type="Gene3D" id="2.60.40.10">
    <property type="entry name" value="Immunoglobulins"/>
    <property type="match status" value="2"/>
</dbReference>
<dbReference type="Proteomes" id="UP001065174">
    <property type="component" value="Chromosome"/>
</dbReference>
<evidence type="ECO:0000259" key="2">
    <source>
        <dbReference type="Pfam" id="PF01833"/>
    </source>
</evidence>
<evidence type="ECO:0000313" key="4">
    <source>
        <dbReference type="Proteomes" id="UP001065174"/>
    </source>
</evidence>
<keyword evidence="1" id="KW-0732">Signal</keyword>
<dbReference type="Pfam" id="PF01833">
    <property type="entry name" value="TIG"/>
    <property type="match status" value="1"/>
</dbReference>
<feature type="chain" id="PRO_5046054438" evidence="1">
    <location>
        <begin position="18"/>
        <end position="423"/>
    </location>
</feature>
<feature type="signal peptide" evidence="1">
    <location>
        <begin position="1"/>
        <end position="17"/>
    </location>
</feature>
<dbReference type="InterPro" id="IPR014756">
    <property type="entry name" value="Ig_E-set"/>
</dbReference>
<feature type="domain" description="IPT/TIG" evidence="2">
    <location>
        <begin position="31"/>
        <end position="106"/>
    </location>
</feature>
<dbReference type="PROSITE" id="PS51257">
    <property type="entry name" value="PROKAR_LIPOPROTEIN"/>
    <property type="match status" value="1"/>
</dbReference>
<dbReference type="InterPro" id="IPR013783">
    <property type="entry name" value="Ig-like_fold"/>
</dbReference>
<protein>
    <submittedName>
        <fullName evidence="3">IPT/TIG domain-containing protein</fullName>
    </submittedName>
</protein>
<proteinExistence type="predicted"/>
<gene>
    <name evidence="3" type="ORF">N6H18_02185</name>
</gene>
<evidence type="ECO:0000256" key="1">
    <source>
        <dbReference type="SAM" id="SignalP"/>
    </source>
</evidence>
<reference evidence="3" key="1">
    <citation type="submission" date="2022-09" db="EMBL/GenBank/DDBJ databases">
        <title>Comparative genomics and taxonomic characterization of three novel marine species of genus Reichenbachiella exhibiting antioxidant and polysaccharide degradation activities.</title>
        <authorList>
            <person name="Muhammad N."/>
            <person name="Lee Y.-J."/>
            <person name="Ko J."/>
            <person name="Kim S.-G."/>
        </authorList>
    </citation>
    <scope>NUCLEOTIDE SEQUENCE</scope>
    <source>
        <strain evidence="3">BKB1-1</strain>
    </source>
</reference>
<evidence type="ECO:0000313" key="3">
    <source>
        <dbReference type="EMBL" id="UXP32770.1"/>
    </source>
</evidence>
<name>A0ABY6CRX4_9BACT</name>
<dbReference type="RefSeq" id="WP_262310205.1">
    <property type="nucleotide sequence ID" value="NZ_CP106679.1"/>
</dbReference>
<accession>A0ABY6CRX4</accession>
<organism evidence="3 4">
    <name type="scientific">Reichenbachiella agarivorans</name>
    <dbReference type="NCBI Taxonomy" id="2979464"/>
    <lineage>
        <taxon>Bacteria</taxon>
        <taxon>Pseudomonadati</taxon>
        <taxon>Bacteroidota</taxon>
        <taxon>Cytophagia</taxon>
        <taxon>Cytophagales</taxon>
        <taxon>Reichenbachiellaceae</taxon>
        <taxon>Reichenbachiella</taxon>
    </lineage>
</organism>
<dbReference type="InterPro" id="IPR002909">
    <property type="entry name" value="IPT_dom"/>
</dbReference>
<sequence>MKRAMLLVASIALTTLAVSCSEDKDDPTPIPVVTAINPTSGEPGDNVTITGVDMDAATSVTFNGVAATIVSNSATEIVATVPEDATTGKVSVTTAGGVGVSPDEFTVVIAGAVQVESISSISAVVGDNITLTGIDMMTVSSVKIGAVEATIVETTETTATVTVGEGSMLGLNNFTIVNNGGTTTTSTETLPFYVIKKIDEAFWGTFDNPEADARAFGGGGADPEESTAHDISSAVVDIAEYLPTAIDGNFFHMEGYSSTTISGSYMTQRFTGSQTAGVFTDFFGDASVDDIYFNVQINFGNLPDGYKTSEIPEDVLCDFRIRDIVNNDDFEYYPTWIGLEAMGYTPDENGWWSLSIPLSMFVDGSLTIDNFDAEQVQRFGIANRRNYGTGGTAGVTVTAADGGVLATTSFDNAIITVGGPMYK</sequence>